<sequence>MDHTFHESLRSFYPLTDSLKLEKLLEHLWFFSNILLDKKTNPIMSNTINASSNVIMSGKSSEETYKSIQKLSGGQDESWPSNLVRAPSLPPRVEKNDRNRLTNKIDDDPGRRLSSNEKNEECQDEESEFSMGKLIRQASLSNSESFPPRRQAANKGLTTSSSISRHGSITKVELGKLKGIRPQRPMKHLKTQKSLNDLVLYQELQGFKELGLDSESGPAQTSDRPDGKISAEDIKAQIKFWARAVASNVRQES</sequence>
<feature type="region of interest" description="Disordered" evidence="1">
    <location>
        <begin position="66"/>
        <end position="163"/>
    </location>
</feature>
<dbReference type="PANTHER" id="PTHR33785">
    <property type="entry name" value="OS06G0550800 PROTEIN"/>
    <property type="match status" value="1"/>
</dbReference>
<proteinExistence type="predicted"/>
<dbReference type="AlphaFoldDB" id="A0ABD3EHD6"/>
<evidence type="ECO:0000313" key="3">
    <source>
        <dbReference type="Proteomes" id="UP001632038"/>
    </source>
</evidence>
<comment type="caution">
    <text evidence="2">The sequence shown here is derived from an EMBL/GenBank/DDBJ whole genome shotgun (WGS) entry which is preliminary data.</text>
</comment>
<protein>
    <submittedName>
        <fullName evidence="2">Uncharacterized protein</fullName>
    </submittedName>
</protein>
<reference evidence="3" key="1">
    <citation type="journal article" date="2024" name="IScience">
        <title>Strigolactones Initiate the Formation of Haustorium-like Structures in Castilleja.</title>
        <authorList>
            <person name="Buerger M."/>
            <person name="Peterson D."/>
            <person name="Chory J."/>
        </authorList>
    </citation>
    <scope>NUCLEOTIDE SEQUENCE [LARGE SCALE GENOMIC DNA]</scope>
</reference>
<evidence type="ECO:0000256" key="1">
    <source>
        <dbReference type="SAM" id="MobiDB-lite"/>
    </source>
</evidence>
<dbReference type="Proteomes" id="UP001632038">
    <property type="component" value="Unassembled WGS sequence"/>
</dbReference>
<organism evidence="2 3">
    <name type="scientific">Castilleja foliolosa</name>
    <dbReference type="NCBI Taxonomy" id="1961234"/>
    <lineage>
        <taxon>Eukaryota</taxon>
        <taxon>Viridiplantae</taxon>
        <taxon>Streptophyta</taxon>
        <taxon>Embryophyta</taxon>
        <taxon>Tracheophyta</taxon>
        <taxon>Spermatophyta</taxon>
        <taxon>Magnoliopsida</taxon>
        <taxon>eudicotyledons</taxon>
        <taxon>Gunneridae</taxon>
        <taxon>Pentapetalae</taxon>
        <taxon>asterids</taxon>
        <taxon>lamiids</taxon>
        <taxon>Lamiales</taxon>
        <taxon>Orobanchaceae</taxon>
        <taxon>Pedicularideae</taxon>
        <taxon>Castillejinae</taxon>
        <taxon>Castilleja</taxon>
    </lineage>
</organism>
<accession>A0ABD3EHD6</accession>
<name>A0ABD3EHD6_9LAMI</name>
<feature type="region of interest" description="Disordered" evidence="1">
    <location>
        <begin position="210"/>
        <end position="229"/>
    </location>
</feature>
<gene>
    <name evidence="2" type="ORF">CASFOL_002265</name>
</gene>
<keyword evidence="3" id="KW-1185">Reference proteome</keyword>
<dbReference type="EMBL" id="JAVIJP010000005">
    <property type="protein sequence ID" value="KAL3652584.1"/>
    <property type="molecule type" value="Genomic_DNA"/>
</dbReference>
<evidence type="ECO:0000313" key="2">
    <source>
        <dbReference type="EMBL" id="KAL3652584.1"/>
    </source>
</evidence>
<feature type="compositionally biased region" description="Basic and acidic residues" evidence="1">
    <location>
        <begin position="92"/>
        <end position="121"/>
    </location>
</feature>
<dbReference type="PANTHER" id="PTHR33785:SF5">
    <property type="entry name" value="SERINE_ARGININE REPETITIVE MATRIX PROTEIN"/>
    <property type="match status" value="1"/>
</dbReference>